<evidence type="ECO:0000256" key="9">
    <source>
        <dbReference type="SAM" id="MobiDB-lite"/>
    </source>
</evidence>
<keyword evidence="7" id="KW-0862">Zinc</keyword>
<dbReference type="OrthoDB" id="514967at2759"/>
<dbReference type="EMBL" id="JADCNL010000007">
    <property type="protein sequence ID" value="KAG0472916.1"/>
    <property type="molecule type" value="Genomic_DNA"/>
</dbReference>
<dbReference type="CDD" id="cd16667">
    <property type="entry name" value="RING-H2_RNF126-like"/>
    <property type="match status" value="1"/>
</dbReference>
<dbReference type="GO" id="GO:0008270">
    <property type="term" value="F:zinc ion binding"/>
    <property type="evidence" value="ECO:0007669"/>
    <property type="project" value="UniProtKB-KW"/>
</dbReference>
<feature type="region of interest" description="Disordered" evidence="9">
    <location>
        <begin position="327"/>
        <end position="365"/>
    </location>
</feature>
<keyword evidence="3" id="KW-0808">Transferase</keyword>
<evidence type="ECO:0000256" key="6">
    <source>
        <dbReference type="ARBA" id="ARBA00022786"/>
    </source>
</evidence>
<proteinExistence type="predicted"/>
<sequence>MATAVDPTGGADAQQRYFCHQCNQEINIVPPASADPICPFCGGSFVEELEIPQSNPSPHPNRSTFLTNQPGAPNPFLSSPSPFTFLSSAVNIEQRFPGEFAVLLGLHLNPFRPQTSRSPGFHPLLFLRDYIQSFISGGANIQVIFDGSGAGGLGGAGVPLAGNIGDYFFGSRLEHLVHQLFENDPNRYGPPPAAKSVVETLPVIKISNELIAGIDEAQCAVCKEAFVVGEEVVQIPCKHIYHKDCIIPWLDLHNSCPVCRYELPTDDPDYENWARRAPLAPGVVSSMETDHNVGPPTITGGGQRPSERRTVNRRIRISLPWPLRFLGSESSNTGGLSGNSDSGSRDEDLAGRQSSGLEPRLEDLD</sequence>
<feature type="domain" description="RING-type" evidence="10">
    <location>
        <begin position="219"/>
        <end position="260"/>
    </location>
</feature>
<evidence type="ECO:0000256" key="3">
    <source>
        <dbReference type="ARBA" id="ARBA00022679"/>
    </source>
</evidence>
<reference evidence="11 12" key="1">
    <citation type="journal article" date="2020" name="Nat. Food">
        <title>A phased Vanilla planifolia genome enables genetic improvement of flavour and production.</title>
        <authorList>
            <person name="Hasing T."/>
            <person name="Tang H."/>
            <person name="Brym M."/>
            <person name="Khazi F."/>
            <person name="Huang T."/>
            <person name="Chambers A.H."/>
        </authorList>
    </citation>
    <scope>NUCLEOTIDE SEQUENCE [LARGE SCALE GENOMIC DNA]</scope>
    <source>
        <tissue evidence="11">Leaf</tissue>
    </source>
</reference>
<dbReference type="InterPro" id="IPR013083">
    <property type="entry name" value="Znf_RING/FYVE/PHD"/>
</dbReference>
<organism evidence="11 12">
    <name type="scientific">Vanilla planifolia</name>
    <name type="common">Vanilla</name>
    <dbReference type="NCBI Taxonomy" id="51239"/>
    <lineage>
        <taxon>Eukaryota</taxon>
        <taxon>Viridiplantae</taxon>
        <taxon>Streptophyta</taxon>
        <taxon>Embryophyta</taxon>
        <taxon>Tracheophyta</taxon>
        <taxon>Spermatophyta</taxon>
        <taxon>Magnoliopsida</taxon>
        <taxon>Liliopsida</taxon>
        <taxon>Asparagales</taxon>
        <taxon>Orchidaceae</taxon>
        <taxon>Vanilloideae</taxon>
        <taxon>Vanilleae</taxon>
        <taxon>Vanilla</taxon>
    </lineage>
</organism>
<dbReference type="PROSITE" id="PS50089">
    <property type="entry name" value="ZF_RING_2"/>
    <property type="match status" value="1"/>
</dbReference>
<dbReference type="InterPro" id="IPR001841">
    <property type="entry name" value="Znf_RING"/>
</dbReference>
<dbReference type="Gene3D" id="3.30.40.10">
    <property type="entry name" value="Zinc/RING finger domain, C3HC4 (zinc finger)"/>
    <property type="match status" value="1"/>
</dbReference>
<accession>A0A835UV62</accession>
<evidence type="ECO:0000313" key="12">
    <source>
        <dbReference type="Proteomes" id="UP000636800"/>
    </source>
</evidence>
<evidence type="ECO:0000256" key="4">
    <source>
        <dbReference type="ARBA" id="ARBA00022723"/>
    </source>
</evidence>
<dbReference type="AlphaFoldDB" id="A0A835UV62"/>
<dbReference type="PANTHER" id="PTHR15710:SF202">
    <property type="entry name" value="RING-TYPE E3 UBIQUITIN TRANSFERASE"/>
    <property type="match status" value="1"/>
</dbReference>
<dbReference type="GO" id="GO:0061630">
    <property type="term" value="F:ubiquitin protein ligase activity"/>
    <property type="evidence" value="ECO:0007669"/>
    <property type="project" value="UniProtKB-EC"/>
</dbReference>
<evidence type="ECO:0000256" key="7">
    <source>
        <dbReference type="ARBA" id="ARBA00022833"/>
    </source>
</evidence>
<name>A0A835UV62_VANPL</name>
<evidence type="ECO:0000259" key="10">
    <source>
        <dbReference type="PROSITE" id="PS50089"/>
    </source>
</evidence>
<keyword evidence="5 8" id="KW-0863">Zinc-finger</keyword>
<dbReference type="GO" id="GO:0005737">
    <property type="term" value="C:cytoplasm"/>
    <property type="evidence" value="ECO:0007669"/>
    <property type="project" value="TreeGrafter"/>
</dbReference>
<dbReference type="InterPro" id="IPR039525">
    <property type="entry name" value="RNF126-like_zinc-ribbon"/>
</dbReference>
<keyword evidence="4" id="KW-0479">Metal-binding</keyword>
<dbReference type="SMART" id="SM00184">
    <property type="entry name" value="RING"/>
    <property type="match status" value="1"/>
</dbReference>
<evidence type="ECO:0000313" key="11">
    <source>
        <dbReference type="EMBL" id="KAG0472916.1"/>
    </source>
</evidence>
<keyword evidence="12" id="KW-1185">Reference proteome</keyword>
<dbReference type="SUPFAM" id="SSF57850">
    <property type="entry name" value="RING/U-box"/>
    <property type="match status" value="1"/>
</dbReference>
<keyword evidence="6" id="KW-0833">Ubl conjugation pathway</keyword>
<comment type="caution">
    <text evidence="11">The sequence shown here is derived from an EMBL/GenBank/DDBJ whole genome shotgun (WGS) entry which is preliminary data.</text>
</comment>
<dbReference type="GO" id="GO:0016567">
    <property type="term" value="P:protein ubiquitination"/>
    <property type="evidence" value="ECO:0007669"/>
    <property type="project" value="TreeGrafter"/>
</dbReference>
<dbReference type="FunFam" id="3.30.40.10:FF:000022">
    <property type="entry name" value="E3 ubiquitin-protein ligase RING1-like"/>
    <property type="match status" value="1"/>
</dbReference>
<protein>
    <recommendedName>
        <fullName evidence="2">RING-type E3 ubiquitin transferase</fullName>
        <ecNumber evidence="2">2.3.2.27</ecNumber>
    </recommendedName>
</protein>
<gene>
    <name evidence="11" type="ORF">HPP92_014773</name>
</gene>
<feature type="region of interest" description="Disordered" evidence="9">
    <location>
        <begin position="285"/>
        <end position="311"/>
    </location>
</feature>
<evidence type="ECO:0000256" key="5">
    <source>
        <dbReference type="ARBA" id="ARBA00022771"/>
    </source>
</evidence>
<evidence type="ECO:0000256" key="1">
    <source>
        <dbReference type="ARBA" id="ARBA00000900"/>
    </source>
</evidence>
<evidence type="ECO:0000256" key="2">
    <source>
        <dbReference type="ARBA" id="ARBA00012483"/>
    </source>
</evidence>
<feature type="compositionally biased region" description="Polar residues" evidence="9">
    <location>
        <begin position="328"/>
        <end position="342"/>
    </location>
</feature>
<evidence type="ECO:0000256" key="8">
    <source>
        <dbReference type="PROSITE-ProRule" id="PRU00175"/>
    </source>
</evidence>
<dbReference type="EC" id="2.3.2.27" evidence="2"/>
<dbReference type="Pfam" id="PF13639">
    <property type="entry name" value="zf-RING_2"/>
    <property type="match status" value="1"/>
</dbReference>
<dbReference type="PANTHER" id="PTHR15710">
    <property type="entry name" value="E3 UBIQUITIN-PROTEIN LIGASE PRAJA"/>
    <property type="match status" value="1"/>
</dbReference>
<comment type="catalytic activity">
    <reaction evidence="1">
        <text>S-ubiquitinyl-[E2 ubiquitin-conjugating enzyme]-L-cysteine + [acceptor protein]-L-lysine = [E2 ubiquitin-conjugating enzyme]-L-cysteine + N(6)-ubiquitinyl-[acceptor protein]-L-lysine.</text>
        <dbReference type="EC" id="2.3.2.27"/>
    </reaction>
</comment>
<dbReference type="Pfam" id="PF14369">
    <property type="entry name" value="Zn_ribbon_19"/>
    <property type="match status" value="1"/>
</dbReference>
<dbReference type="Proteomes" id="UP000636800">
    <property type="component" value="Chromosome 7"/>
</dbReference>